<proteinExistence type="predicted"/>
<keyword evidence="1" id="KW-0472">Membrane</keyword>
<feature type="transmembrane region" description="Helical" evidence="1">
    <location>
        <begin position="6"/>
        <end position="30"/>
    </location>
</feature>
<evidence type="ECO:0000259" key="2">
    <source>
        <dbReference type="PROSITE" id="PS51677"/>
    </source>
</evidence>
<dbReference type="PANTHER" id="PTHR43123">
    <property type="entry name" value="POLYSACCHARIDE DEACETYLASE-RELATED"/>
    <property type="match status" value="1"/>
</dbReference>
<dbReference type="OrthoDB" id="9970124at2759"/>
<dbReference type="Proteomes" id="UP000184330">
    <property type="component" value="Unassembled WGS sequence"/>
</dbReference>
<name>A0A1L7WI56_9HELO</name>
<evidence type="ECO:0000313" key="3">
    <source>
        <dbReference type="EMBL" id="CZR52452.1"/>
    </source>
</evidence>
<keyword evidence="1" id="KW-0812">Transmembrane</keyword>
<protein>
    <submittedName>
        <fullName evidence="3">Related to Chitin deacetylase 1</fullName>
    </submittedName>
</protein>
<dbReference type="PROSITE" id="PS51677">
    <property type="entry name" value="NODB"/>
    <property type="match status" value="1"/>
</dbReference>
<dbReference type="InterPro" id="IPR002509">
    <property type="entry name" value="NODB_dom"/>
</dbReference>
<keyword evidence="4" id="KW-1185">Reference proteome</keyword>
<dbReference type="GO" id="GO:0005975">
    <property type="term" value="P:carbohydrate metabolic process"/>
    <property type="evidence" value="ECO:0007669"/>
    <property type="project" value="InterPro"/>
</dbReference>
<accession>A0A1L7WI56</accession>
<dbReference type="PANTHER" id="PTHR43123:SF3">
    <property type="entry name" value="NODB HOMOLOGY DOMAIN-CONTAINING PROTEIN"/>
    <property type="match status" value="1"/>
</dbReference>
<dbReference type="STRING" id="576137.A0A1L7WI56"/>
<dbReference type="Pfam" id="PF01522">
    <property type="entry name" value="Polysacc_deac_1"/>
    <property type="match status" value="1"/>
</dbReference>
<organism evidence="3 4">
    <name type="scientific">Phialocephala subalpina</name>
    <dbReference type="NCBI Taxonomy" id="576137"/>
    <lineage>
        <taxon>Eukaryota</taxon>
        <taxon>Fungi</taxon>
        <taxon>Dikarya</taxon>
        <taxon>Ascomycota</taxon>
        <taxon>Pezizomycotina</taxon>
        <taxon>Leotiomycetes</taxon>
        <taxon>Helotiales</taxon>
        <taxon>Mollisiaceae</taxon>
        <taxon>Phialocephala</taxon>
        <taxon>Phialocephala fortinii species complex</taxon>
    </lineage>
</organism>
<keyword evidence="1" id="KW-1133">Transmembrane helix</keyword>
<dbReference type="GO" id="GO:0016810">
    <property type="term" value="F:hydrolase activity, acting on carbon-nitrogen (but not peptide) bonds"/>
    <property type="evidence" value="ECO:0007669"/>
    <property type="project" value="InterPro"/>
</dbReference>
<evidence type="ECO:0000313" key="4">
    <source>
        <dbReference type="Proteomes" id="UP000184330"/>
    </source>
</evidence>
<reference evidence="3 4" key="1">
    <citation type="submission" date="2016-03" db="EMBL/GenBank/DDBJ databases">
        <authorList>
            <person name="Ploux O."/>
        </authorList>
    </citation>
    <scope>NUCLEOTIDE SEQUENCE [LARGE SCALE GENOMIC DNA]</scope>
    <source>
        <strain evidence="3 4">UAMH 11012</strain>
    </source>
</reference>
<dbReference type="InterPro" id="IPR011330">
    <property type="entry name" value="Glyco_hydro/deAcase_b/a-brl"/>
</dbReference>
<sequence>MTEVGYAFASPASFLTSALLILLFISHFYFGYGEHSLNPQWPNSAKICLSFLLNYEEGGERTVLNGDAHSEPYLWEKGVSSTFLTDHRHISAESEYEYGSRSGAWRLLRLFKEMGWKFTSWAVAQAMEKNPSFAKACVRDGHEIAAHGLRWLDIGEMSVEEEKEYIKECALSLERTTGQFPKGYFYGRASPNIRGLYPEVMKEMGRKLLYSSESCFNDDVPYWVDLPWEKELPEEEREGLLIIPYNYDCNDGKFYMSPGFTGTTYLEYLKSTFDMLYREGRNGSPKLMNVPMHSRIMGKPGRAEDLRKFMLYVKEKAGDECWVATREEIAEHFKSKFPYKPGHLAPGHPNGSSMDCGV</sequence>
<dbReference type="AlphaFoldDB" id="A0A1L7WI56"/>
<feature type="domain" description="NodB homology" evidence="2">
    <location>
        <begin position="90"/>
        <end position="323"/>
    </location>
</feature>
<dbReference type="Gene3D" id="3.20.20.370">
    <property type="entry name" value="Glycoside hydrolase/deacetylase"/>
    <property type="match status" value="1"/>
</dbReference>
<evidence type="ECO:0000256" key="1">
    <source>
        <dbReference type="SAM" id="Phobius"/>
    </source>
</evidence>
<gene>
    <name evidence="3" type="ORF">PAC_02329</name>
</gene>
<dbReference type="EMBL" id="FJOG01000002">
    <property type="protein sequence ID" value="CZR52452.1"/>
    <property type="molecule type" value="Genomic_DNA"/>
</dbReference>
<dbReference type="SUPFAM" id="SSF88713">
    <property type="entry name" value="Glycoside hydrolase/deacetylase"/>
    <property type="match status" value="1"/>
</dbReference>